<organism evidence="1">
    <name type="scientific">Clostridium tertium</name>
    <dbReference type="NCBI Taxonomy" id="1559"/>
    <lineage>
        <taxon>Bacteria</taxon>
        <taxon>Bacillati</taxon>
        <taxon>Bacillota</taxon>
        <taxon>Clostridia</taxon>
        <taxon>Eubacteriales</taxon>
        <taxon>Clostridiaceae</taxon>
        <taxon>Clostridium</taxon>
    </lineage>
</organism>
<protein>
    <submittedName>
        <fullName evidence="1">Uncharacterized protein</fullName>
    </submittedName>
</protein>
<accession>A0A6N3FCD4</accession>
<sequence>MNIENIYGLRKLRNITIATTDIVEFRSKFIND</sequence>
<reference evidence="1" key="1">
    <citation type="submission" date="2019-11" db="EMBL/GenBank/DDBJ databases">
        <authorList>
            <person name="Feng L."/>
        </authorList>
    </citation>
    <scope>NUCLEOTIDE SEQUENCE</scope>
    <source>
        <strain evidence="1">CTertiumLFYP3</strain>
    </source>
</reference>
<proteinExistence type="predicted"/>
<dbReference type="AlphaFoldDB" id="A0A6N3FCD4"/>
<name>A0A6N3FCD4_9CLOT</name>
<evidence type="ECO:0000313" key="1">
    <source>
        <dbReference type="EMBL" id="VYU49704.1"/>
    </source>
</evidence>
<dbReference type="EMBL" id="CACRTO010000037">
    <property type="protein sequence ID" value="VYU49704.1"/>
    <property type="molecule type" value="Genomic_DNA"/>
</dbReference>
<gene>
    <name evidence="1" type="ORF">CTLFYP3_02618</name>
</gene>